<name>A0ABU1BBU0_PSEHA</name>
<dbReference type="CDD" id="cd06324">
    <property type="entry name" value="PBP1_ABC_sugar_binding-like"/>
    <property type="match status" value="1"/>
</dbReference>
<dbReference type="EMBL" id="JAVIFY010000005">
    <property type="protein sequence ID" value="MDQ9091805.1"/>
    <property type="molecule type" value="Genomic_DNA"/>
</dbReference>
<keyword evidence="3" id="KW-0732">Signal</keyword>
<dbReference type="PANTHER" id="PTHR46847">
    <property type="entry name" value="D-ALLOSE-BINDING PERIPLASMIC PROTEIN-RELATED"/>
    <property type="match status" value="1"/>
</dbReference>
<dbReference type="PANTHER" id="PTHR46847:SF2">
    <property type="entry name" value="ABC TRANSPORTER SUGAR-BINDING PROTEIN"/>
    <property type="match status" value="1"/>
</dbReference>
<comment type="caution">
    <text evidence="5">The sequence shown here is derived from an EMBL/GenBank/DDBJ whole genome shotgun (WGS) entry which is preliminary data.</text>
</comment>
<dbReference type="SUPFAM" id="SSF53822">
    <property type="entry name" value="Periplasmic binding protein-like I"/>
    <property type="match status" value="1"/>
</dbReference>
<organism evidence="5 6">
    <name type="scientific">Pseudoalteromonas haloplanktis</name>
    <name type="common">Alteromonas haloplanktis</name>
    <dbReference type="NCBI Taxonomy" id="228"/>
    <lineage>
        <taxon>Bacteria</taxon>
        <taxon>Pseudomonadati</taxon>
        <taxon>Pseudomonadota</taxon>
        <taxon>Gammaproteobacteria</taxon>
        <taxon>Alteromonadales</taxon>
        <taxon>Pseudoalteromonadaceae</taxon>
        <taxon>Pseudoalteromonas</taxon>
    </lineage>
</organism>
<comment type="subcellular location">
    <subcellularLocation>
        <location evidence="1">Cell envelope</location>
    </subcellularLocation>
</comment>
<feature type="domain" description="Periplasmic binding protein" evidence="4">
    <location>
        <begin position="26"/>
        <end position="288"/>
    </location>
</feature>
<dbReference type="InterPro" id="IPR025997">
    <property type="entry name" value="SBP_2_dom"/>
</dbReference>
<evidence type="ECO:0000313" key="6">
    <source>
        <dbReference type="Proteomes" id="UP001226574"/>
    </source>
</evidence>
<protein>
    <submittedName>
        <fullName evidence="5">ABC transporter substrate-binding protein</fullName>
    </submittedName>
</protein>
<evidence type="ECO:0000256" key="2">
    <source>
        <dbReference type="ARBA" id="ARBA00007639"/>
    </source>
</evidence>
<reference evidence="5 6" key="1">
    <citation type="submission" date="2023-08" db="EMBL/GenBank/DDBJ databases">
        <title>Pseudoalteromonas haloplanktis LL1 genome.</title>
        <authorList>
            <person name="Wu S."/>
        </authorList>
    </citation>
    <scope>NUCLEOTIDE SEQUENCE [LARGE SCALE GENOMIC DNA]</scope>
    <source>
        <strain evidence="5 6">LL1</strain>
    </source>
</reference>
<evidence type="ECO:0000256" key="1">
    <source>
        <dbReference type="ARBA" id="ARBA00004196"/>
    </source>
</evidence>
<evidence type="ECO:0000313" key="5">
    <source>
        <dbReference type="EMBL" id="MDQ9091805.1"/>
    </source>
</evidence>
<gene>
    <name evidence="5" type="ORF">RC083_09390</name>
</gene>
<keyword evidence="6" id="KW-1185">Reference proteome</keyword>
<sequence length="357" mass="40407">MKYLLVILVFVFSAAAKGAAAISILFVNPSVEGEPFWTKVQKIMAVAAAQHNVKLDVIYGEGNRYIQLAELKKYLKYRATPDYVVLLNYPAGAEQSMSLLEEFGVKFITLEQTIAAAEKAAIGEPQQIYKNWLGEIYHDNFKAGKLLAKALISKAHQQALTPHVVAINGHYGSESDSRSAGLMDYLTQYNLKLNQIVYANWSKMEAMTKTEKLIQRYPNINVIWTASDLMALGAFTAIKERKQPFLIGGFDWLRDNILLIKQKKLTASVGGHYLMGGWALTTLVDHHNGHLFWQNNTKIEIDLAVITQDNINQYDYLIDITDWSFLDFKQLSLLETNQSSYRFDVAQLRKDTLQNTN</sequence>
<dbReference type="Proteomes" id="UP001226574">
    <property type="component" value="Unassembled WGS sequence"/>
</dbReference>
<comment type="similarity">
    <text evidence="2">Belongs to the bacterial solute-binding protein 2 family.</text>
</comment>
<dbReference type="Pfam" id="PF13407">
    <property type="entry name" value="Peripla_BP_4"/>
    <property type="match status" value="1"/>
</dbReference>
<accession>A0ABU1BBU0</accession>
<proteinExistence type="inferred from homology"/>
<dbReference type="RefSeq" id="WP_309038922.1">
    <property type="nucleotide sequence ID" value="NZ_JAVIFY010000005.1"/>
</dbReference>
<evidence type="ECO:0000256" key="3">
    <source>
        <dbReference type="ARBA" id="ARBA00022729"/>
    </source>
</evidence>
<evidence type="ECO:0000259" key="4">
    <source>
        <dbReference type="Pfam" id="PF13407"/>
    </source>
</evidence>
<dbReference type="InterPro" id="IPR028082">
    <property type="entry name" value="Peripla_BP_I"/>
</dbReference>
<dbReference type="Gene3D" id="3.40.50.2300">
    <property type="match status" value="2"/>
</dbReference>